<feature type="chain" id="PRO_5014251121" evidence="1">
    <location>
        <begin position="20"/>
        <end position="284"/>
    </location>
</feature>
<dbReference type="EMBL" id="FOUM01000011">
    <property type="protein sequence ID" value="SFM83120.1"/>
    <property type="molecule type" value="Genomic_DNA"/>
</dbReference>
<protein>
    <submittedName>
        <fullName evidence="3">Phosphodiester glycosidase family protein</fullName>
    </submittedName>
</protein>
<organism evidence="3 8">
    <name type="scientific">Bacteroides xylanisolvens</name>
    <dbReference type="NCBI Taxonomy" id="371601"/>
    <lineage>
        <taxon>Bacteria</taxon>
        <taxon>Pseudomonadati</taxon>
        <taxon>Bacteroidota</taxon>
        <taxon>Bacteroidia</taxon>
        <taxon>Bacteroidales</taxon>
        <taxon>Bacteroidaceae</taxon>
        <taxon>Bacteroides</taxon>
    </lineage>
</organism>
<evidence type="ECO:0000313" key="7">
    <source>
        <dbReference type="Proteomes" id="UP000183766"/>
    </source>
</evidence>
<accession>A0A174DCN4</accession>
<sequence length="284" mass="31199">MRKYFVILVLALCSVGTLKGQTASDSLAIVSAQWEIIHAQKGIIHKSASIPQLYQCPQVINLIEIDPGKGMKAGIAISDGMKKTSRIASEHHALAAINGSYFDMKHGNSVCFLKTDRQVIDTTTINEFKLRVTGAVYERKGKMKLIPWNRQIEKKYKRKVGTILASGPLLLKDGRVCDWSLCGKDFVQNKHPRSAVCMTKDGKILLVTVNGRFPGRAEGVNIPELAHLLRILGGKDALNLDGGGSTTLWLSGAPENGVVNYPCDNKRFDHAGERGVPNIIYVYE</sequence>
<evidence type="ECO:0000313" key="3">
    <source>
        <dbReference type="EMBL" id="RHK29982.1"/>
    </source>
</evidence>
<dbReference type="GO" id="GO:0016798">
    <property type="term" value="F:hydrolase activity, acting on glycosyl bonds"/>
    <property type="evidence" value="ECO:0007669"/>
    <property type="project" value="UniProtKB-KW"/>
</dbReference>
<dbReference type="AlphaFoldDB" id="A0A174DCN4"/>
<dbReference type="PANTHER" id="PTHR40446:SF2">
    <property type="entry name" value="N-ACETYLGLUCOSAMINE-1-PHOSPHODIESTER ALPHA-N-ACETYLGLUCOSAMINIDASE"/>
    <property type="match status" value="1"/>
</dbReference>
<keyword evidence="3" id="KW-0378">Hydrolase</keyword>
<evidence type="ECO:0000313" key="8">
    <source>
        <dbReference type="Proteomes" id="UP000285503"/>
    </source>
</evidence>
<keyword evidence="3" id="KW-0326">Glycosidase</keyword>
<evidence type="ECO:0000256" key="1">
    <source>
        <dbReference type="SAM" id="SignalP"/>
    </source>
</evidence>
<dbReference type="Proteomes" id="UP000183040">
    <property type="component" value="Unassembled WGS sequence"/>
</dbReference>
<name>A0A174DCN4_9BACE</name>
<dbReference type="EMBL" id="FNRP01000013">
    <property type="protein sequence ID" value="SEA78923.1"/>
    <property type="molecule type" value="Genomic_DNA"/>
</dbReference>
<keyword evidence="1" id="KW-0732">Signal</keyword>
<dbReference type="Proteomes" id="UP000285503">
    <property type="component" value="Unassembled WGS sequence"/>
</dbReference>
<feature type="signal peptide" evidence="1">
    <location>
        <begin position="1"/>
        <end position="19"/>
    </location>
</feature>
<dbReference type="Pfam" id="PF09992">
    <property type="entry name" value="NAGPA"/>
    <property type="match status" value="1"/>
</dbReference>
<dbReference type="GeneID" id="69483486"/>
<reference evidence="6 7" key="1">
    <citation type="submission" date="2016-10" db="EMBL/GenBank/DDBJ databases">
        <authorList>
            <person name="de Groot N.N."/>
        </authorList>
    </citation>
    <scope>NUCLEOTIDE SEQUENCE [LARGE SCALE GENOMIC DNA]</scope>
    <source>
        <strain evidence="5 7">NLAE-zl-C202</strain>
        <strain evidence="4 6">NLAE-zl-G339</strain>
    </source>
</reference>
<reference evidence="3 8" key="2">
    <citation type="submission" date="2018-08" db="EMBL/GenBank/DDBJ databases">
        <title>A genome reference for cultivated species of the human gut microbiota.</title>
        <authorList>
            <person name="Zou Y."/>
            <person name="Xue W."/>
            <person name="Luo G."/>
        </authorList>
    </citation>
    <scope>NUCLEOTIDE SEQUENCE [LARGE SCALE GENOMIC DNA]</scope>
    <source>
        <strain evidence="3 8">AF46-11NS</strain>
    </source>
</reference>
<evidence type="ECO:0000259" key="2">
    <source>
        <dbReference type="Pfam" id="PF09992"/>
    </source>
</evidence>
<dbReference type="PANTHER" id="PTHR40446">
    <property type="entry name" value="N-ACETYLGLUCOSAMINE-1-PHOSPHODIESTER ALPHA-N-ACETYLGLUCOSAMINIDASE"/>
    <property type="match status" value="1"/>
</dbReference>
<evidence type="ECO:0000313" key="6">
    <source>
        <dbReference type="Proteomes" id="UP000183040"/>
    </source>
</evidence>
<evidence type="ECO:0000313" key="5">
    <source>
        <dbReference type="EMBL" id="SFM83120.1"/>
    </source>
</evidence>
<dbReference type="RefSeq" id="WP_004314609.1">
    <property type="nucleotide sequence ID" value="NZ_CABKPA010000033.1"/>
</dbReference>
<dbReference type="InterPro" id="IPR018711">
    <property type="entry name" value="NAGPA"/>
</dbReference>
<evidence type="ECO:0000313" key="4">
    <source>
        <dbReference type="EMBL" id="SEA78923.1"/>
    </source>
</evidence>
<dbReference type="Proteomes" id="UP000183766">
    <property type="component" value="Unassembled WGS sequence"/>
</dbReference>
<dbReference type="EMBL" id="QRNE01000001">
    <property type="protein sequence ID" value="RHK29982.1"/>
    <property type="molecule type" value="Genomic_DNA"/>
</dbReference>
<gene>
    <name evidence="3" type="ORF">DW075_00060</name>
    <name evidence="4" type="ORF">SAMN04487924_11369</name>
    <name evidence="5" type="ORF">SAMN05216250_11169</name>
</gene>
<proteinExistence type="predicted"/>
<feature type="domain" description="Phosphodiester glycosidase" evidence="2">
    <location>
        <begin position="92"/>
        <end position="283"/>
    </location>
</feature>